<dbReference type="InterPro" id="IPR049730">
    <property type="entry name" value="SNF2/RAD54-like_C"/>
</dbReference>
<dbReference type="GO" id="GO:0016887">
    <property type="term" value="F:ATP hydrolysis activity"/>
    <property type="evidence" value="ECO:0007669"/>
    <property type="project" value="TreeGrafter"/>
</dbReference>
<dbReference type="GO" id="GO:0003682">
    <property type="term" value="F:chromatin binding"/>
    <property type="evidence" value="ECO:0007669"/>
    <property type="project" value="TreeGrafter"/>
</dbReference>
<dbReference type="PANTHER" id="PTHR45623:SF17">
    <property type="entry name" value="CHROMODOMAIN-HELICASE-DNA-BINDING PROTEIN 3-RELATED"/>
    <property type="match status" value="1"/>
</dbReference>
<dbReference type="Pfam" id="PF00271">
    <property type="entry name" value="Helicase_C"/>
    <property type="match status" value="1"/>
</dbReference>
<evidence type="ECO:0000256" key="3">
    <source>
        <dbReference type="ARBA" id="ARBA00022741"/>
    </source>
</evidence>
<dbReference type="OrthoDB" id="5857104at2759"/>
<feature type="domain" description="Helicase C-terminal" evidence="10">
    <location>
        <begin position="1151"/>
        <end position="1303"/>
    </location>
</feature>
<feature type="region of interest" description="Disordered" evidence="7">
    <location>
        <begin position="172"/>
        <end position="281"/>
    </location>
</feature>
<dbReference type="InterPro" id="IPR016197">
    <property type="entry name" value="Chromo-like_dom_sf"/>
</dbReference>
<feature type="region of interest" description="Disordered" evidence="7">
    <location>
        <begin position="1"/>
        <end position="40"/>
    </location>
</feature>
<dbReference type="CDD" id="cd18793">
    <property type="entry name" value="SF2_C_SNF"/>
    <property type="match status" value="1"/>
</dbReference>
<evidence type="ECO:0000256" key="4">
    <source>
        <dbReference type="ARBA" id="ARBA00022801"/>
    </source>
</evidence>
<evidence type="ECO:0000259" key="9">
    <source>
        <dbReference type="PROSITE" id="PS51192"/>
    </source>
</evidence>
<accession>A0A5C3LCN2</accession>
<feature type="compositionally biased region" description="Polar residues" evidence="7">
    <location>
        <begin position="1423"/>
        <end position="1433"/>
    </location>
</feature>
<evidence type="ECO:0000259" key="10">
    <source>
        <dbReference type="PROSITE" id="PS51194"/>
    </source>
</evidence>
<feature type="compositionally biased region" description="Basic residues" evidence="7">
    <location>
        <begin position="239"/>
        <end position="250"/>
    </location>
</feature>
<evidence type="ECO:0000256" key="7">
    <source>
        <dbReference type="SAM" id="MobiDB-lite"/>
    </source>
</evidence>
<dbReference type="SUPFAM" id="SSF54160">
    <property type="entry name" value="Chromo domain-like"/>
    <property type="match status" value="1"/>
</dbReference>
<evidence type="ECO:0000256" key="6">
    <source>
        <dbReference type="ARBA" id="ARBA00023242"/>
    </source>
</evidence>
<keyword evidence="12" id="KW-1185">Reference proteome</keyword>
<gene>
    <name evidence="11" type="ORF">FA15DRAFT_608326</name>
</gene>
<dbReference type="InterPro" id="IPR014001">
    <property type="entry name" value="Helicase_ATP-bd"/>
</dbReference>
<feature type="compositionally biased region" description="Acidic residues" evidence="7">
    <location>
        <begin position="260"/>
        <end position="270"/>
    </location>
</feature>
<dbReference type="EMBL" id="ML210146">
    <property type="protein sequence ID" value="TFK30824.1"/>
    <property type="molecule type" value="Genomic_DNA"/>
</dbReference>
<dbReference type="PROSITE" id="PS50013">
    <property type="entry name" value="CHROMO_2"/>
    <property type="match status" value="1"/>
</dbReference>
<keyword evidence="4" id="KW-0378">Hydrolase</keyword>
<protein>
    <recommendedName>
        <fullName evidence="13">Chromatin remodeling factor mit1</fullName>
    </recommendedName>
</protein>
<feature type="domain" description="Helicase ATP-binding" evidence="9">
    <location>
        <begin position="840"/>
        <end position="1017"/>
    </location>
</feature>
<keyword evidence="6" id="KW-0539">Nucleus</keyword>
<dbReference type="STRING" id="230819.A0A5C3LCN2"/>
<dbReference type="PROSITE" id="PS51194">
    <property type="entry name" value="HELICASE_CTER"/>
    <property type="match status" value="1"/>
</dbReference>
<dbReference type="Proteomes" id="UP000307440">
    <property type="component" value="Unassembled WGS sequence"/>
</dbReference>
<organism evidence="11 12">
    <name type="scientific">Coprinopsis marcescibilis</name>
    <name type="common">Agaric fungus</name>
    <name type="synonym">Psathyrella marcescibilis</name>
    <dbReference type="NCBI Taxonomy" id="230819"/>
    <lineage>
        <taxon>Eukaryota</taxon>
        <taxon>Fungi</taxon>
        <taxon>Dikarya</taxon>
        <taxon>Basidiomycota</taxon>
        <taxon>Agaricomycotina</taxon>
        <taxon>Agaricomycetes</taxon>
        <taxon>Agaricomycetidae</taxon>
        <taxon>Agaricales</taxon>
        <taxon>Agaricineae</taxon>
        <taxon>Psathyrellaceae</taxon>
        <taxon>Coprinopsis</taxon>
    </lineage>
</organism>
<comment type="subcellular location">
    <subcellularLocation>
        <location evidence="1">Nucleus</location>
    </subcellularLocation>
</comment>
<reference evidence="11 12" key="1">
    <citation type="journal article" date="2019" name="Nat. Ecol. Evol.">
        <title>Megaphylogeny resolves global patterns of mushroom evolution.</title>
        <authorList>
            <person name="Varga T."/>
            <person name="Krizsan K."/>
            <person name="Foldi C."/>
            <person name="Dima B."/>
            <person name="Sanchez-Garcia M."/>
            <person name="Sanchez-Ramirez S."/>
            <person name="Szollosi G.J."/>
            <person name="Szarkandi J.G."/>
            <person name="Papp V."/>
            <person name="Albert L."/>
            <person name="Andreopoulos W."/>
            <person name="Angelini C."/>
            <person name="Antonin V."/>
            <person name="Barry K.W."/>
            <person name="Bougher N.L."/>
            <person name="Buchanan P."/>
            <person name="Buyck B."/>
            <person name="Bense V."/>
            <person name="Catcheside P."/>
            <person name="Chovatia M."/>
            <person name="Cooper J."/>
            <person name="Damon W."/>
            <person name="Desjardin D."/>
            <person name="Finy P."/>
            <person name="Geml J."/>
            <person name="Haridas S."/>
            <person name="Hughes K."/>
            <person name="Justo A."/>
            <person name="Karasinski D."/>
            <person name="Kautmanova I."/>
            <person name="Kiss B."/>
            <person name="Kocsube S."/>
            <person name="Kotiranta H."/>
            <person name="LaButti K.M."/>
            <person name="Lechner B.E."/>
            <person name="Liimatainen K."/>
            <person name="Lipzen A."/>
            <person name="Lukacs Z."/>
            <person name="Mihaltcheva S."/>
            <person name="Morgado L.N."/>
            <person name="Niskanen T."/>
            <person name="Noordeloos M.E."/>
            <person name="Ohm R.A."/>
            <person name="Ortiz-Santana B."/>
            <person name="Ovrebo C."/>
            <person name="Racz N."/>
            <person name="Riley R."/>
            <person name="Savchenko A."/>
            <person name="Shiryaev A."/>
            <person name="Soop K."/>
            <person name="Spirin V."/>
            <person name="Szebenyi C."/>
            <person name="Tomsovsky M."/>
            <person name="Tulloss R.E."/>
            <person name="Uehling J."/>
            <person name="Grigoriev I.V."/>
            <person name="Vagvolgyi C."/>
            <person name="Papp T."/>
            <person name="Martin F.M."/>
            <person name="Miettinen O."/>
            <person name="Hibbett D.S."/>
            <person name="Nagy L.G."/>
        </authorList>
    </citation>
    <scope>NUCLEOTIDE SEQUENCE [LARGE SCALE GENOMIC DNA]</scope>
    <source>
        <strain evidence="11 12">CBS 121175</strain>
    </source>
</reference>
<feature type="domain" description="Chromo" evidence="8">
    <location>
        <begin position="532"/>
        <end position="594"/>
    </location>
</feature>
<feature type="compositionally biased region" description="Polar residues" evidence="7">
    <location>
        <begin position="9"/>
        <end position="18"/>
    </location>
</feature>
<evidence type="ECO:0000313" key="11">
    <source>
        <dbReference type="EMBL" id="TFK30824.1"/>
    </source>
</evidence>
<evidence type="ECO:0000256" key="2">
    <source>
        <dbReference type="ARBA" id="ARBA00022737"/>
    </source>
</evidence>
<feature type="region of interest" description="Disordered" evidence="7">
    <location>
        <begin position="1405"/>
        <end position="1489"/>
    </location>
</feature>
<dbReference type="InterPro" id="IPR027417">
    <property type="entry name" value="P-loop_NTPase"/>
</dbReference>
<feature type="compositionally biased region" description="Polar residues" evidence="7">
    <location>
        <begin position="1456"/>
        <end position="1465"/>
    </location>
</feature>
<dbReference type="GO" id="GO:0005634">
    <property type="term" value="C:nucleus"/>
    <property type="evidence" value="ECO:0007669"/>
    <property type="project" value="UniProtKB-SubCell"/>
</dbReference>
<dbReference type="SUPFAM" id="SSF52540">
    <property type="entry name" value="P-loop containing nucleoside triphosphate hydrolases"/>
    <property type="match status" value="2"/>
</dbReference>
<dbReference type="GO" id="GO:0005524">
    <property type="term" value="F:ATP binding"/>
    <property type="evidence" value="ECO:0007669"/>
    <property type="project" value="UniProtKB-KW"/>
</dbReference>
<dbReference type="SMART" id="SM00490">
    <property type="entry name" value="HELICc"/>
    <property type="match status" value="1"/>
</dbReference>
<dbReference type="GO" id="GO:0003677">
    <property type="term" value="F:DNA binding"/>
    <property type="evidence" value="ECO:0007669"/>
    <property type="project" value="TreeGrafter"/>
</dbReference>
<dbReference type="Gene3D" id="2.40.50.40">
    <property type="match status" value="1"/>
</dbReference>
<dbReference type="Pfam" id="PF23615">
    <property type="entry name" value="Chromo_MIT1"/>
    <property type="match status" value="1"/>
</dbReference>
<dbReference type="PANTHER" id="PTHR45623">
    <property type="entry name" value="CHROMODOMAIN-HELICASE-DNA-BINDING PROTEIN 3-RELATED-RELATED"/>
    <property type="match status" value="1"/>
</dbReference>
<dbReference type="InterPro" id="IPR038718">
    <property type="entry name" value="SNF2-like_sf"/>
</dbReference>
<dbReference type="GO" id="GO:0000785">
    <property type="term" value="C:chromatin"/>
    <property type="evidence" value="ECO:0007669"/>
    <property type="project" value="TreeGrafter"/>
</dbReference>
<name>A0A5C3LCN2_COPMA</name>
<evidence type="ECO:0000256" key="5">
    <source>
        <dbReference type="ARBA" id="ARBA00022840"/>
    </source>
</evidence>
<evidence type="ECO:0000256" key="1">
    <source>
        <dbReference type="ARBA" id="ARBA00004123"/>
    </source>
</evidence>
<feature type="compositionally biased region" description="Polar residues" evidence="7">
    <location>
        <begin position="222"/>
        <end position="233"/>
    </location>
</feature>
<keyword evidence="5" id="KW-0067">ATP-binding</keyword>
<dbReference type="Gene3D" id="3.40.50.300">
    <property type="entry name" value="P-loop containing nucleotide triphosphate hydrolases"/>
    <property type="match status" value="1"/>
</dbReference>
<dbReference type="SMART" id="SM00487">
    <property type="entry name" value="DEXDc"/>
    <property type="match status" value="1"/>
</dbReference>
<sequence>MAEELESIFTGSSLTPLRSDSLDLDRHQSPEKIGRAPRGKQRFKPSNRLYILPPTLSSSTKALYKSAEEAGLKLEMEIALDEVVGDYTEDGVHYYFARYQGGISHKFRADVFTKRYPALVSTYKKARQTGQYDKFDPSDHTVHPLSRVKTKLNILKGGGKARLSISSARSIQSDGSVQYVPDSEEEAAGDSDSFNGRSVGPRRLTRQRNQLTLPFSPKKTRSQAVNAIESDSGSEFARPSRRSARRKRPFKVTIGSESNYEPEDNEEEEGSDYKSVRPATKKNATKVKVPIPSYGHIRDIKTIDIDPFPDDEYNKSLRGHRSVCEKCHLKPADHLLQNLARRAKRENGKKRRRSEDEFEVSDGERYNDLGGWVQCLKCPVSVHWGCLAATQQAEILKAARHKEKSEWEAKGGNPDAFIRRSSLDTNEVTEFVCAACTRGGNCIGCMEDVGKHTQPESRMDSNGDVEMADGTNPETKLDLARTLLFRCFTCKRPSHYEHLPTPQQHPDFETPEVAEYYQDRGWLCGDCVSFRYPLDKILAWRPYPLNAPATEFPSYKDSLQREYLVKWTGRSYRRLTWVPHMWLLSTNQAKLKNFLAGGAKVDMLKELPVEGDEDKGGSEMFQIGAESREPSNKPNKLATYGPLDALPDAEKRIPPAWTTVDRVLDVVFWDKPDSVKSRKKGKRRATYIASEDEEMMETGEDEPVEVTTIFETGELSDDIPQMKASEYEKVIKNITEDDIDRVVYAFIKWDDLGYEEATWDSPPRKGEHGYDAFVKAFKRFVASRTVFVPKKTGSQQKKIDDRSEDGFGDYVLKDPAGLELGQDPNLKLMPFQVDGFNWLCDNWWRHQTSILADDMGLGKTVQMAAFLGTIAQKFQAFPALVVVPNSTITNWVREFERWAPNLRVVPFYGERKARDILKEFELFHKKPPSGYTDAKFHVLVTTYEGIINPKDFSAVFKHQPRWEVLVVDEGQRLKSDSSLLFRKLNELNSGHRVIMTGTPLNNNIRELFNLMNFLDPENWQDLEAMEKEYEHLTEELIKELHDKLRPYFLRRIKSEVLQLPPKNEVIVPVTMAPLQRQVYRSILSHNADLLKALTQPTKVNSVAKGRLNNVLMHLRKCLQHPYLYSEDIEPRGIPPSEVHEKLVDASAKLRFLKALLPKLKARGHRVLLFSQFVLALDIVEDFLNGEGFKFLRLDGNTKGTERQKSMDEFNKPGSEYFIFLLTTRAGGVGINLFTTDTVIIFDPDFNPHQDLQAIARAYRYGQKNTCLVFKLMVKNSAEERIMQIGKKKLVLDHLIVQKMDDDENSPGENVESILTYGAQALFDQDNDAKDIVYTDQEIDSLIEKTEKEGDGSEGPREGGLAFSFAKVWASNKNDLEDVGDDDQVDSWAKTLQNINKEKQREMIVDQAVSGRGARRRAADAANTKLTVQDSFNGESPAKRTASSASDLDFQDRESSVESGTASRFSDNSEDEDFRATEEKPNRRKGKSQMDEIMRSFELENIEPSRVEMIDCGLCGGRHGTKQCLMTDSSQNLAEYRLMLIMHADDEPWEERSAAVSAIDELLNSRGQLHLIRGQPLHPIPKQTAHPPTKKPKEAADVAKQYLQKQRLGKSRPSLAPYDDSGPPTEVVRSFMKNGQSNSVAGPSTQRSTQPLASSTGQPTSTATPQPVAGSSKSTGTVAARFRQIETAASSSSRTNPVAGPLTSVDGPCLICGQSPMHFVKQCPLITRDPSRIPEIIQIFERSGDPSKLDVTHVLKRLYKKYQKQ</sequence>
<dbReference type="SMART" id="SM00298">
    <property type="entry name" value="CHROMO"/>
    <property type="match status" value="2"/>
</dbReference>
<evidence type="ECO:0000259" key="8">
    <source>
        <dbReference type="PROSITE" id="PS50013"/>
    </source>
</evidence>
<dbReference type="InterPro" id="IPR000953">
    <property type="entry name" value="Chromo/chromo_shadow_dom"/>
</dbReference>
<dbReference type="GO" id="GO:0140658">
    <property type="term" value="F:ATP-dependent chromatin remodeler activity"/>
    <property type="evidence" value="ECO:0007669"/>
    <property type="project" value="TreeGrafter"/>
</dbReference>
<feature type="region of interest" description="Disordered" evidence="7">
    <location>
        <begin position="1573"/>
        <end position="1677"/>
    </location>
</feature>
<evidence type="ECO:0000313" key="12">
    <source>
        <dbReference type="Proteomes" id="UP000307440"/>
    </source>
</evidence>
<dbReference type="PROSITE" id="PS51192">
    <property type="entry name" value="HELICASE_ATP_BIND_1"/>
    <property type="match status" value="1"/>
</dbReference>
<keyword evidence="2" id="KW-0677">Repeat</keyword>
<dbReference type="GO" id="GO:0042393">
    <property type="term" value="F:histone binding"/>
    <property type="evidence" value="ECO:0007669"/>
    <property type="project" value="TreeGrafter"/>
</dbReference>
<dbReference type="Pfam" id="PF00176">
    <property type="entry name" value="SNF2-rel_dom"/>
    <property type="match status" value="1"/>
</dbReference>
<evidence type="ECO:0008006" key="13">
    <source>
        <dbReference type="Google" id="ProtNLM"/>
    </source>
</evidence>
<feature type="compositionally biased region" description="Basic and acidic residues" evidence="7">
    <location>
        <begin position="20"/>
        <end position="34"/>
    </location>
</feature>
<dbReference type="InterPro" id="IPR001650">
    <property type="entry name" value="Helicase_C-like"/>
</dbReference>
<dbReference type="Gene3D" id="3.40.50.10810">
    <property type="entry name" value="Tandem AAA-ATPase domain"/>
    <property type="match status" value="1"/>
</dbReference>
<dbReference type="InterPro" id="IPR000330">
    <property type="entry name" value="SNF2_N"/>
</dbReference>
<feature type="compositionally biased region" description="Polar residues" evidence="7">
    <location>
        <begin position="1632"/>
        <end position="1676"/>
    </location>
</feature>
<keyword evidence="3" id="KW-0547">Nucleotide-binding</keyword>
<dbReference type="InterPro" id="IPR056616">
    <property type="entry name" value="Chromo_MIT1"/>
</dbReference>
<proteinExistence type="predicted"/>